<keyword evidence="6 9" id="KW-1133">Transmembrane helix</keyword>
<dbReference type="GO" id="GO:0005432">
    <property type="term" value="F:calcium:sodium antiporter activity"/>
    <property type="evidence" value="ECO:0007669"/>
    <property type="project" value="TreeGrafter"/>
</dbReference>
<dbReference type="EMBL" id="LR790483">
    <property type="protein sequence ID" value="CAB3266345.1"/>
    <property type="molecule type" value="mRNA"/>
</dbReference>
<dbReference type="PANTHER" id="PTHR12266">
    <property type="entry name" value="NA+/CA2+ K+ INDEPENDENT EXCHANGER"/>
    <property type="match status" value="1"/>
</dbReference>
<dbReference type="Pfam" id="PF01699">
    <property type="entry name" value="Na_Ca_ex"/>
    <property type="match status" value="2"/>
</dbReference>
<feature type="chain" id="PRO_5026135277" evidence="10">
    <location>
        <begin position="20"/>
        <end position="630"/>
    </location>
</feature>
<evidence type="ECO:0000256" key="10">
    <source>
        <dbReference type="SAM" id="SignalP"/>
    </source>
</evidence>
<evidence type="ECO:0000256" key="2">
    <source>
        <dbReference type="ARBA" id="ARBA00022448"/>
    </source>
</evidence>
<proteinExistence type="evidence at transcript level"/>
<gene>
    <name evidence="12" type="primary">Slc8b1</name>
</gene>
<comment type="subcellular location">
    <subcellularLocation>
        <location evidence="1">Membrane</location>
        <topology evidence="1">Multi-pass membrane protein</topology>
    </subcellularLocation>
</comment>
<feature type="transmembrane region" description="Helical" evidence="9">
    <location>
        <begin position="608"/>
        <end position="629"/>
    </location>
</feature>
<evidence type="ECO:0000256" key="5">
    <source>
        <dbReference type="ARBA" id="ARBA00022692"/>
    </source>
</evidence>
<dbReference type="GO" id="GO:0006874">
    <property type="term" value="P:intracellular calcium ion homeostasis"/>
    <property type="evidence" value="ECO:0007669"/>
    <property type="project" value="TreeGrafter"/>
</dbReference>
<feature type="transmembrane region" description="Helical" evidence="9">
    <location>
        <begin position="472"/>
        <end position="489"/>
    </location>
</feature>
<feature type="transmembrane region" description="Helical" evidence="9">
    <location>
        <begin position="224"/>
        <end position="247"/>
    </location>
</feature>
<feature type="transmembrane region" description="Helical" evidence="9">
    <location>
        <begin position="199"/>
        <end position="218"/>
    </location>
</feature>
<dbReference type="InterPro" id="IPR051359">
    <property type="entry name" value="CaCA_antiporter"/>
</dbReference>
<dbReference type="InterPro" id="IPR044880">
    <property type="entry name" value="NCX_ion-bd_dom_sf"/>
</dbReference>
<evidence type="ECO:0000313" key="12">
    <source>
        <dbReference type="EMBL" id="CAB3266345.1"/>
    </source>
</evidence>
<dbReference type="GO" id="GO:0016020">
    <property type="term" value="C:membrane"/>
    <property type="evidence" value="ECO:0007669"/>
    <property type="project" value="UniProtKB-SubCell"/>
</dbReference>
<feature type="transmembrane region" description="Helical" evidence="9">
    <location>
        <begin position="134"/>
        <end position="156"/>
    </location>
</feature>
<sequence length="630" mass="69640">MKHVTAFLLLSCYFLSSNANVSFSNNTVTSLPSPSSNLGTSPLDIECRDYHKLHNSSLWCNFINTTDNCRMDEGFINYIYTAFCKFDIKYLPLIATLYAIWLIFLFVGLGTSAEGFFCPSLEYIAHNLNLSQNIAGLTIVAFGNGAPDLFSAFAAFNNSNATTTGVAIGALLGAAMLLTTVVAGLVATTHEFTIAERPFMRDMVFFIASSFWTFYILYNGEIKLMSSVGFLIFYIFYVLVVVVGRYINQRNRAKMVAKLEREKAQQVINTSGETSTIADENTPLISSPNTSARNTNNNNADREADWTDVKLRTNSWNNEKHVSFNVPDEQKIEDSESSLEKILEGDVDVDFAGKSMLYVLLVGLRPFSASKWAKSGFIKKTVMFMQVPWKVFCHATIPLVGIEANHKRWNRPLNCLSLLISPPLCVFATKGGHVMIGGVFPVWALLLIIGALFAAIVWFTSSNTKSPPYQWVFAYTGFVVAIILTYTIANEIVNLIQTFGTMLNLTNVIMGLTFLAWGNSIGDVIADVTLARQGYPRMSMSACYGGPLFNLLIGLGLPCTVHILRTNKPILVKFTHLEAVICGGLLFSLCTSFVLIPIRKFRITPSYGYLLLLIYAVFLLVSILAGVGVI</sequence>
<feature type="compositionally biased region" description="Low complexity" evidence="8">
    <location>
        <begin position="286"/>
        <end position="299"/>
    </location>
</feature>
<keyword evidence="4" id="KW-0106">Calcium</keyword>
<evidence type="ECO:0000256" key="7">
    <source>
        <dbReference type="ARBA" id="ARBA00023136"/>
    </source>
</evidence>
<dbReference type="InterPro" id="IPR004837">
    <property type="entry name" value="NaCa_Exmemb"/>
</dbReference>
<feature type="transmembrane region" description="Helical" evidence="9">
    <location>
        <begin position="509"/>
        <end position="530"/>
    </location>
</feature>
<keyword evidence="10" id="KW-0732">Signal</keyword>
<evidence type="ECO:0000256" key="6">
    <source>
        <dbReference type="ARBA" id="ARBA00022989"/>
    </source>
</evidence>
<keyword evidence="5 9" id="KW-0812">Transmembrane</keyword>
<feature type="transmembrane region" description="Helical" evidence="9">
    <location>
        <begin position="90"/>
        <end position="113"/>
    </location>
</feature>
<keyword evidence="3" id="KW-0050">Antiport</keyword>
<feature type="region of interest" description="Disordered" evidence="8">
    <location>
        <begin position="277"/>
        <end position="302"/>
    </location>
</feature>
<evidence type="ECO:0000259" key="11">
    <source>
        <dbReference type="Pfam" id="PF01699"/>
    </source>
</evidence>
<keyword evidence="7 9" id="KW-0472">Membrane</keyword>
<dbReference type="GO" id="GO:0099093">
    <property type="term" value="P:calcium export from the mitochondrion"/>
    <property type="evidence" value="ECO:0007669"/>
    <property type="project" value="TreeGrafter"/>
</dbReference>
<feature type="transmembrane region" description="Helical" evidence="9">
    <location>
        <begin position="576"/>
        <end position="596"/>
    </location>
</feature>
<keyword evidence="4" id="KW-0406">Ion transport</keyword>
<reference evidence="12" key="1">
    <citation type="submission" date="2020-04" db="EMBL/GenBank/DDBJ databases">
        <authorList>
            <person name="Neveu A P."/>
        </authorList>
    </citation>
    <scope>NUCLEOTIDE SEQUENCE</scope>
    <source>
        <tissue evidence="12">Whole embryo</tissue>
    </source>
</reference>
<dbReference type="Gene3D" id="1.20.1420.30">
    <property type="entry name" value="NCX, central ion-binding region"/>
    <property type="match status" value="2"/>
</dbReference>
<feature type="domain" description="Sodium/calcium exchanger membrane region" evidence="11">
    <location>
        <begin position="99"/>
        <end position="242"/>
    </location>
</feature>
<dbReference type="AlphaFoldDB" id="A0A6F9DTZ4"/>
<name>A0A6F9DTZ4_9ASCI</name>
<protein>
    <submittedName>
        <fullName evidence="12">Sodium/potassium/calcium exchanger 6, mitochondrial</fullName>
    </submittedName>
</protein>
<evidence type="ECO:0000256" key="4">
    <source>
        <dbReference type="ARBA" id="ARBA00022568"/>
    </source>
</evidence>
<dbReference type="PANTHER" id="PTHR12266:SF0">
    <property type="entry name" value="MITOCHONDRIAL SODIUM_CALCIUM EXCHANGER PROTEIN"/>
    <property type="match status" value="1"/>
</dbReference>
<evidence type="ECO:0000256" key="8">
    <source>
        <dbReference type="SAM" id="MobiDB-lite"/>
    </source>
</evidence>
<feature type="signal peptide" evidence="10">
    <location>
        <begin position="1"/>
        <end position="19"/>
    </location>
</feature>
<evidence type="ECO:0000256" key="3">
    <source>
        <dbReference type="ARBA" id="ARBA00022449"/>
    </source>
</evidence>
<evidence type="ECO:0000256" key="9">
    <source>
        <dbReference type="SAM" id="Phobius"/>
    </source>
</evidence>
<organism evidence="12">
    <name type="scientific">Phallusia mammillata</name>
    <dbReference type="NCBI Taxonomy" id="59560"/>
    <lineage>
        <taxon>Eukaryota</taxon>
        <taxon>Metazoa</taxon>
        <taxon>Chordata</taxon>
        <taxon>Tunicata</taxon>
        <taxon>Ascidiacea</taxon>
        <taxon>Phlebobranchia</taxon>
        <taxon>Ascidiidae</taxon>
        <taxon>Phallusia</taxon>
    </lineage>
</organism>
<feature type="transmembrane region" description="Helical" evidence="9">
    <location>
        <begin position="168"/>
        <end position="187"/>
    </location>
</feature>
<keyword evidence="2" id="KW-0813">Transport</keyword>
<feature type="domain" description="Sodium/calcium exchanger membrane region" evidence="11">
    <location>
        <begin position="475"/>
        <end position="623"/>
    </location>
</feature>
<keyword evidence="4" id="KW-0109">Calcium transport</keyword>
<accession>A0A6F9DTZ4</accession>
<feature type="transmembrane region" description="Helical" evidence="9">
    <location>
        <begin position="442"/>
        <end position="460"/>
    </location>
</feature>
<evidence type="ECO:0000256" key="1">
    <source>
        <dbReference type="ARBA" id="ARBA00004141"/>
    </source>
</evidence>
<feature type="transmembrane region" description="Helical" evidence="9">
    <location>
        <begin position="542"/>
        <end position="564"/>
    </location>
</feature>